<evidence type="ECO:0000313" key="2">
    <source>
        <dbReference type="Proteomes" id="UP000642070"/>
    </source>
</evidence>
<accession>A0A917UEI0</accession>
<reference evidence="1" key="2">
    <citation type="submission" date="2020-09" db="EMBL/GenBank/DDBJ databases">
        <authorList>
            <person name="Sun Q."/>
            <person name="Ohkuma M."/>
        </authorList>
    </citation>
    <scope>NUCLEOTIDE SEQUENCE</scope>
    <source>
        <strain evidence="1">JCM 19831</strain>
    </source>
</reference>
<dbReference type="RefSeq" id="WP_190257542.1">
    <property type="nucleotide sequence ID" value="NZ_BMPI01000101.1"/>
</dbReference>
<sequence>MAFPPGWQDRPLTGNQREFLRRLVNNENNWGKRAKYTMPHFTEVNLPQNRDACQMLLVEAGNPRQPRHQ</sequence>
<proteinExistence type="predicted"/>
<keyword evidence="2" id="KW-1185">Reference proteome</keyword>
<name>A0A917UEI0_9ACTN</name>
<evidence type="ECO:0000313" key="1">
    <source>
        <dbReference type="EMBL" id="GGM85449.1"/>
    </source>
</evidence>
<dbReference type="AlphaFoldDB" id="A0A917UEI0"/>
<dbReference type="Proteomes" id="UP000642070">
    <property type="component" value="Unassembled WGS sequence"/>
</dbReference>
<gene>
    <name evidence="1" type="ORF">GCM10007977_104040</name>
</gene>
<comment type="caution">
    <text evidence="1">The sequence shown here is derived from an EMBL/GenBank/DDBJ whole genome shotgun (WGS) entry which is preliminary data.</text>
</comment>
<organism evidence="1 2">
    <name type="scientific">Dactylosporangium sucinum</name>
    <dbReference type="NCBI Taxonomy" id="1424081"/>
    <lineage>
        <taxon>Bacteria</taxon>
        <taxon>Bacillati</taxon>
        <taxon>Actinomycetota</taxon>
        <taxon>Actinomycetes</taxon>
        <taxon>Micromonosporales</taxon>
        <taxon>Micromonosporaceae</taxon>
        <taxon>Dactylosporangium</taxon>
    </lineage>
</organism>
<reference evidence="1" key="1">
    <citation type="journal article" date="2014" name="Int. J. Syst. Evol. Microbiol.">
        <title>Complete genome sequence of Corynebacterium casei LMG S-19264T (=DSM 44701T), isolated from a smear-ripened cheese.</title>
        <authorList>
            <consortium name="US DOE Joint Genome Institute (JGI-PGF)"/>
            <person name="Walter F."/>
            <person name="Albersmeier A."/>
            <person name="Kalinowski J."/>
            <person name="Ruckert C."/>
        </authorList>
    </citation>
    <scope>NUCLEOTIDE SEQUENCE</scope>
    <source>
        <strain evidence="1">JCM 19831</strain>
    </source>
</reference>
<protein>
    <submittedName>
        <fullName evidence="1">Uncharacterized protein</fullName>
    </submittedName>
</protein>
<dbReference type="EMBL" id="BMPI01000101">
    <property type="protein sequence ID" value="GGM85449.1"/>
    <property type="molecule type" value="Genomic_DNA"/>
</dbReference>